<evidence type="ECO:0000259" key="2">
    <source>
        <dbReference type="PROSITE" id="PS50222"/>
    </source>
</evidence>
<evidence type="ECO:0000313" key="3">
    <source>
        <dbReference type="EMBL" id="WVZ23323.1"/>
    </source>
</evidence>
<organism evidence="3 4">
    <name type="scientific">Vigna mungo</name>
    <name type="common">Black gram</name>
    <name type="synonym">Phaseolus mungo</name>
    <dbReference type="NCBI Taxonomy" id="3915"/>
    <lineage>
        <taxon>Eukaryota</taxon>
        <taxon>Viridiplantae</taxon>
        <taxon>Streptophyta</taxon>
        <taxon>Embryophyta</taxon>
        <taxon>Tracheophyta</taxon>
        <taxon>Spermatophyta</taxon>
        <taxon>Magnoliopsida</taxon>
        <taxon>eudicotyledons</taxon>
        <taxon>Gunneridae</taxon>
        <taxon>Pentapetalae</taxon>
        <taxon>rosids</taxon>
        <taxon>fabids</taxon>
        <taxon>Fabales</taxon>
        <taxon>Fabaceae</taxon>
        <taxon>Papilionoideae</taxon>
        <taxon>50 kb inversion clade</taxon>
        <taxon>NPAAA clade</taxon>
        <taxon>indigoferoid/millettioid clade</taxon>
        <taxon>Phaseoleae</taxon>
        <taxon>Vigna</taxon>
    </lineage>
</organism>
<dbReference type="SUPFAM" id="SSF47473">
    <property type="entry name" value="EF-hand"/>
    <property type="match status" value="1"/>
</dbReference>
<dbReference type="InterPro" id="IPR018247">
    <property type="entry name" value="EF_Hand_1_Ca_BS"/>
</dbReference>
<accession>A0AAQ3P882</accession>
<dbReference type="InterPro" id="IPR002048">
    <property type="entry name" value="EF_hand_dom"/>
</dbReference>
<feature type="domain" description="EF-hand" evidence="2">
    <location>
        <begin position="31"/>
        <end position="66"/>
    </location>
</feature>
<dbReference type="PROSITE" id="PS00018">
    <property type="entry name" value="EF_HAND_1"/>
    <property type="match status" value="1"/>
</dbReference>
<sequence>MQPVSIGIRFSQRITGHLFGPKVIAERLSEEEIGGLKELFKMIDADNSGTITFDELNWQPVLWVNGRFVVQDGQIAYGEFAAMMRKGNGGIGRRTMRSTLNFCEL</sequence>
<protein>
    <recommendedName>
        <fullName evidence="2">EF-hand domain-containing protein</fullName>
    </recommendedName>
</protein>
<evidence type="ECO:0000256" key="1">
    <source>
        <dbReference type="ARBA" id="ARBA00022837"/>
    </source>
</evidence>
<dbReference type="Gene3D" id="1.10.238.10">
    <property type="entry name" value="EF-hand"/>
    <property type="match status" value="1"/>
</dbReference>
<proteinExistence type="predicted"/>
<name>A0AAQ3P882_VIGMU</name>
<reference evidence="3 4" key="1">
    <citation type="journal article" date="2023" name="Life. Sci Alliance">
        <title>Evolutionary insights into 3D genome organization and epigenetic landscape of Vigna mungo.</title>
        <authorList>
            <person name="Junaid A."/>
            <person name="Singh B."/>
            <person name="Bhatia S."/>
        </authorList>
    </citation>
    <scope>NUCLEOTIDE SEQUENCE [LARGE SCALE GENOMIC DNA]</scope>
    <source>
        <strain evidence="3">Urdbean</strain>
    </source>
</reference>
<dbReference type="Proteomes" id="UP001374535">
    <property type="component" value="Chromosome 1"/>
</dbReference>
<dbReference type="EMBL" id="CP144700">
    <property type="protein sequence ID" value="WVZ23323.1"/>
    <property type="molecule type" value="Genomic_DNA"/>
</dbReference>
<dbReference type="AlphaFoldDB" id="A0AAQ3P882"/>
<dbReference type="Pfam" id="PF00036">
    <property type="entry name" value="EF-hand_1"/>
    <property type="match status" value="1"/>
</dbReference>
<keyword evidence="1" id="KW-0106">Calcium</keyword>
<gene>
    <name evidence="3" type="ORF">V8G54_001867</name>
</gene>
<dbReference type="InterPro" id="IPR011992">
    <property type="entry name" value="EF-hand-dom_pair"/>
</dbReference>
<evidence type="ECO:0000313" key="4">
    <source>
        <dbReference type="Proteomes" id="UP001374535"/>
    </source>
</evidence>
<keyword evidence="4" id="KW-1185">Reference proteome</keyword>
<dbReference type="GO" id="GO:0005509">
    <property type="term" value="F:calcium ion binding"/>
    <property type="evidence" value="ECO:0007669"/>
    <property type="project" value="InterPro"/>
</dbReference>
<dbReference type="PROSITE" id="PS50222">
    <property type="entry name" value="EF_HAND_2"/>
    <property type="match status" value="1"/>
</dbReference>